<proteinExistence type="inferred from homology"/>
<dbReference type="NCBIfam" id="TIGR01252">
    <property type="entry name" value="acetolac_decarb"/>
    <property type="match status" value="1"/>
</dbReference>
<evidence type="ECO:0000256" key="3">
    <source>
        <dbReference type="ARBA" id="ARBA00007106"/>
    </source>
</evidence>
<dbReference type="Gene3D" id="3.30.1330.80">
    <property type="entry name" value="Hypothetical protein, similar to alpha- acetolactate decarboxylase, domain 2"/>
    <property type="match status" value="2"/>
</dbReference>
<evidence type="ECO:0000256" key="1">
    <source>
        <dbReference type="ARBA" id="ARBA00001784"/>
    </source>
</evidence>
<dbReference type="AlphaFoldDB" id="X1AK54"/>
<evidence type="ECO:0000256" key="2">
    <source>
        <dbReference type="ARBA" id="ARBA00005170"/>
    </source>
</evidence>
<dbReference type="UniPathway" id="UPA00626">
    <property type="reaction ID" value="UER00678"/>
</dbReference>
<comment type="catalytic activity">
    <reaction evidence="1">
        <text>(2S)-2-acetolactate + H(+) = (R)-acetoin + CO2</text>
        <dbReference type="Rhea" id="RHEA:21580"/>
        <dbReference type="ChEBI" id="CHEBI:15378"/>
        <dbReference type="ChEBI" id="CHEBI:15686"/>
        <dbReference type="ChEBI" id="CHEBI:16526"/>
        <dbReference type="ChEBI" id="CHEBI:58476"/>
        <dbReference type="EC" id="4.1.1.5"/>
    </reaction>
</comment>
<dbReference type="SUPFAM" id="SSF117856">
    <property type="entry name" value="AF0104/ALDC/Ptd012-like"/>
    <property type="match status" value="1"/>
</dbReference>
<evidence type="ECO:0000256" key="7">
    <source>
        <dbReference type="ARBA" id="ARBA00023061"/>
    </source>
</evidence>
<comment type="caution">
    <text evidence="9">The sequence shown here is derived from an EMBL/GenBank/DDBJ whole genome shotgun (WGS) entry which is preliminary data.</text>
</comment>
<comment type="pathway">
    <text evidence="2">Polyol metabolism; (R,R)-butane-2,3-diol biosynthesis; (R,R)-butane-2,3-diol from pyruvate: step 2/3.</text>
</comment>
<dbReference type="InterPro" id="IPR005128">
    <property type="entry name" value="Acetolactate_a_deCO2ase"/>
</dbReference>
<gene>
    <name evidence="9" type="ORF">S01H4_24089</name>
</gene>
<dbReference type="Pfam" id="PF03306">
    <property type="entry name" value="AAL_decarboxy"/>
    <property type="match status" value="1"/>
</dbReference>
<keyword evidence="7" id="KW-0005">Acetoin biosynthesis</keyword>
<accession>X1AK54</accession>
<reference evidence="9" key="1">
    <citation type="journal article" date="2014" name="Front. Microbiol.">
        <title>High frequency of phylogenetically diverse reductive dehalogenase-homologous genes in deep subseafloor sedimentary metagenomes.</title>
        <authorList>
            <person name="Kawai M."/>
            <person name="Futagami T."/>
            <person name="Toyoda A."/>
            <person name="Takaki Y."/>
            <person name="Nishi S."/>
            <person name="Hori S."/>
            <person name="Arai W."/>
            <person name="Tsubouchi T."/>
            <person name="Morono Y."/>
            <person name="Uchiyama I."/>
            <person name="Ito T."/>
            <person name="Fujiyama A."/>
            <person name="Inagaki F."/>
            <person name="Takami H."/>
        </authorList>
    </citation>
    <scope>NUCLEOTIDE SEQUENCE</scope>
    <source>
        <strain evidence="9">Expedition CK06-06</strain>
    </source>
</reference>
<name>X1AK54_9ZZZZ</name>
<dbReference type="PANTHER" id="PTHR35524:SF1">
    <property type="entry name" value="ALPHA-ACETOLACTATE DECARBOXYLASE"/>
    <property type="match status" value="1"/>
</dbReference>
<keyword evidence="6" id="KW-0210">Decarboxylase</keyword>
<organism evidence="9">
    <name type="scientific">marine sediment metagenome</name>
    <dbReference type="NCBI Taxonomy" id="412755"/>
    <lineage>
        <taxon>unclassified sequences</taxon>
        <taxon>metagenomes</taxon>
        <taxon>ecological metagenomes</taxon>
    </lineage>
</organism>
<dbReference type="GO" id="GO:0045151">
    <property type="term" value="P:acetoin biosynthetic process"/>
    <property type="evidence" value="ECO:0007669"/>
    <property type="project" value="UniProtKB-KW"/>
</dbReference>
<dbReference type="PANTHER" id="PTHR35524">
    <property type="entry name" value="ALPHA-ACETOLACTATE DECARBOXYLASE"/>
    <property type="match status" value="1"/>
</dbReference>
<keyword evidence="8" id="KW-0456">Lyase</keyword>
<evidence type="ECO:0000313" key="9">
    <source>
        <dbReference type="EMBL" id="GAG82920.1"/>
    </source>
</evidence>
<evidence type="ECO:0000256" key="8">
    <source>
        <dbReference type="ARBA" id="ARBA00023239"/>
    </source>
</evidence>
<comment type="similarity">
    <text evidence="3">Belongs to the alpha-acetolactate decarboxylase family.</text>
</comment>
<dbReference type="EMBL" id="BART01011273">
    <property type="protein sequence ID" value="GAG82920.1"/>
    <property type="molecule type" value="Genomic_DNA"/>
</dbReference>
<evidence type="ECO:0000256" key="5">
    <source>
        <dbReference type="ARBA" id="ARBA00020164"/>
    </source>
</evidence>
<evidence type="ECO:0000256" key="6">
    <source>
        <dbReference type="ARBA" id="ARBA00022793"/>
    </source>
</evidence>
<dbReference type="GO" id="GO:0047605">
    <property type="term" value="F:acetolactate decarboxylase activity"/>
    <property type="evidence" value="ECO:0007669"/>
    <property type="project" value="UniProtKB-EC"/>
</dbReference>
<evidence type="ECO:0000256" key="4">
    <source>
        <dbReference type="ARBA" id="ARBA00013204"/>
    </source>
</evidence>
<dbReference type="EC" id="4.1.1.5" evidence="4"/>
<sequence>MMKPIKYLPLIMLLVIAISGYSYPQENEDVLFQASTINALLEGVYDGEITYGELAQYGDFGIGTFNSLDGEMIGLDGKFYQIKADGIAYPVDDSMRTPFAAVTFFEADKIVLSDRALDQRQLEQYLDGLLPTKNIFYALKIEGIFKYVKARSVPRQNKPYPPLVEVVKDQSIFEFHNVKGTIAGFRCPIYVEGINVPGYHLHFITDDRKTGGHLLECEVQNIEIEIDYTSEFYMVLPKNAEFYAVNLEEEKYQELEKVEK</sequence>
<protein>
    <recommendedName>
        <fullName evidence="5">Alpha-acetolactate decarboxylase</fullName>
        <ecNumber evidence="4">4.1.1.5</ecNumber>
    </recommendedName>
</protein>
<dbReference type="CDD" id="cd17299">
    <property type="entry name" value="acetolactate_decarboxylase"/>
    <property type="match status" value="1"/>
</dbReference>
<dbReference type="PIRSF" id="PIRSF001332">
    <property type="entry name" value="Acetolac_decarb"/>
    <property type="match status" value="1"/>
</dbReference>